<dbReference type="InterPro" id="IPR036291">
    <property type="entry name" value="NAD(P)-bd_dom_sf"/>
</dbReference>
<dbReference type="STRING" id="337451.A0A443NQD9"/>
<evidence type="ECO:0000313" key="3">
    <source>
        <dbReference type="EMBL" id="RWR80738.1"/>
    </source>
</evidence>
<keyword evidence="1" id="KW-0560">Oxidoreductase</keyword>
<accession>A0A443NQD9</accession>
<evidence type="ECO:0000256" key="1">
    <source>
        <dbReference type="ARBA" id="ARBA00023002"/>
    </source>
</evidence>
<dbReference type="AlphaFoldDB" id="A0A443NQD9"/>
<dbReference type="FunFam" id="3.40.50.720:FF:000085">
    <property type="entry name" value="Dihydroflavonol reductase"/>
    <property type="match status" value="1"/>
</dbReference>
<dbReference type="Gene3D" id="3.40.50.720">
    <property type="entry name" value="NAD(P)-binding Rossmann-like Domain"/>
    <property type="match status" value="1"/>
</dbReference>
<proteinExistence type="predicted"/>
<name>A0A443NQD9_9MAGN</name>
<comment type="caution">
    <text evidence="3">The sequence shown here is derived from an EMBL/GenBank/DDBJ whole genome shotgun (WGS) entry which is preliminary data.</text>
</comment>
<dbReference type="InterPro" id="IPR001509">
    <property type="entry name" value="Epimerase_deHydtase"/>
</dbReference>
<gene>
    <name evidence="3" type="ORF">CKAN_00939200</name>
</gene>
<dbReference type="PANTHER" id="PTHR10366:SF563">
    <property type="entry name" value="CINNAMOYL-COA REDUCTASE 16"/>
    <property type="match status" value="1"/>
</dbReference>
<sequence length="327" mass="36429">MGIEKGKVCVTGGAGYFASWLIKRLLQDGYSVSTTVRSDPTFKEDTTHLKALPGASERLEIFDADLSRPDSFNAAIDGCVGVFHTAHPIIFDAQDPENMVIKPALEGTVGILRACLNSNTVKRVVYTSSASAVAFHGKKDLKEMDESVWTDVEFCREQDIPISSYFISKTLTERAVLEFAEEYGMDVVTVLPSSVVGPFLVPHLPSSFSTSMALILGDREHCKVLRQMQFVHIDDLASAHIFLMECPQATGRYICSSDDTTIHNLSKFLSNRFPEFPIPTNILDEMEEEEPLHFSSQKLLNLGFKFEFGLEEMFDDAIKCCKQKGFL</sequence>
<dbReference type="InterPro" id="IPR050425">
    <property type="entry name" value="NAD(P)_dehydrat-like"/>
</dbReference>
<dbReference type="Pfam" id="PF01370">
    <property type="entry name" value="Epimerase"/>
    <property type="match status" value="1"/>
</dbReference>
<reference evidence="3 4" key="1">
    <citation type="journal article" date="2019" name="Nat. Plants">
        <title>Stout camphor tree genome fills gaps in understanding of flowering plant genome evolution.</title>
        <authorList>
            <person name="Chaw S.M."/>
            <person name="Liu Y.C."/>
            <person name="Wu Y.W."/>
            <person name="Wang H.Y."/>
            <person name="Lin C.I."/>
            <person name="Wu C.S."/>
            <person name="Ke H.M."/>
            <person name="Chang L.Y."/>
            <person name="Hsu C.Y."/>
            <person name="Yang H.T."/>
            <person name="Sudianto E."/>
            <person name="Hsu M.H."/>
            <person name="Wu K.P."/>
            <person name="Wang L.N."/>
            <person name="Leebens-Mack J.H."/>
            <person name="Tsai I.J."/>
        </authorList>
    </citation>
    <scope>NUCLEOTIDE SEQUENCE [LARGE SCALE GENOMIC DNA]</scope>
    <source>
        <strain evidence="4">cv. Chaw 1501</strain>
        <tissue evidence="3">Young leaves</tissue>
    </source>
</reference>
<dbReference type="EMBL" id="QPKB01000003">
    <property type="protein sequence ID" value="RWR80738.1"/>
    <property type="molecule type" value="Genomic_DNA"/>
</dbReference>
<protein>
    <submittedName>
        <fullName evidence="3">NAD-dependent epimerase/dehydratase</fullName>
    </submittedName>
</protein>
<dbReference type="SUPFAM" id="SSF51735">
    <property type="entry name" value="NAD(P)-binding Rossmann-fold domains"/>
    <property type="match status" value="1"/>
</dbReference>
<dbReference type="CDD" id="cd08958">
    <property type="entry name" value="FR_SDR_e"/>
    <property type="match status" value="1"/>
</dbReference>
<dbReference type="PANTHER" id="PTHR10366">
    <property type="entry name" value="NAD DEPENDENT EPIMERASE/DEHYDRATASE"/>
    <property type="match status" value="1"/>
</dbReference>
<dbReference type="Proteomes" id="UP000283530">
    <property type="component" value="Unassembled WGS sequence"/>
</dbReference>
<dbReference type="GO" id="GO:0016616">
    <property type="term" value="F:oxidoreductase activity, acting on the CH-OH group of donors, NAD or NADP as acceptor"/>
    <property type="evidence" value="ECO:0007669"/>
    <property type="project" value="TreeGrafter"/>
</dbReference>
<dbReference type="OrthoDB" id="2735536at2759"/>
<evidence type="ECO:0000259" key="2">
    <source>
        <dbReference type="Pfam" id="PF01370"/>
    </source>
</evidence>
<feature type="domain" description="NAD-dependent epimerase/dehydratase" evidence="2">
    <location>
        <begin position="8"/>
        <end position="249"/>
    </location>
</feature>
<organism evidence="3 4">
    <name type="scientific">Cinnamomum micranthum f. kanehirae</name>
    <dbReference type="NCBI Taxonomy" id="337451"/>
    <lineage>
        <taxon>Eukaryota</taxon>
        <taxon>Viridiplantae</taxon>
        <taxon>Streptophyta</taxon>
        <taxon>Embryophyta</taxon>
        <taxon>Tracheophyta</taxon>
        <taxon>Spermatophyta</taxon>
        <taxon>Magnoliopsida</taxon>
        <taxon>Magnoliidae</taxon>
        <taxon>Laurales</taxon>
        <taxon>Lauraceae</taxon>
        <taxon>Cinnamomum</taxon>
    </lineage>
</organism>
<keyword evidence="4" id="KW-1185">Reference proteome</keyword>
<evidence type="ECO:0000313" key="4">
    <source>
        <dbReference type="Proteomes" id="UP000283530"/>
    </source>
</evidence>